<proteinExistence type="predicted"/>
<organism evidence="3 4">
    <name type="scientific">Pseudogemmobacter lacusdianii</name>
    <dbReference type="NCBI Taxonomy" id="3069608"/>
    <lineage>
        <taxon>Bacteria</taxon>
        <taxon>Pseudomonadati</taxon>
        <taxon>Pseudomonadota</taxon>
        <taxon>Alphaproteobacteria</taxon>
        <taxon>Rhodobacterales</taxon>
        <taxon>Paracoccaceae</taxon>
        <taxon>Pseudogemmobacter</taxon>
    </lineage>
</organism>
<evidence type="ECO:0000256" key="1">
    <source>
        <dbReference type="SAM" id="SignalP"/>
    </source>
</evidence>
<sequence length="198" mass="21311">MNKILSLCCTVALLMPGLAFAQDNDKPVTVKGAGGAPCAEAIRVFGPTGTDHDRGFYLQWVNGFSVGVALAHEVVDVSPTGDPGDLVKIALLICEEANFAEGIWHSAVATAIGRMRPYWSNDPTRVSVTYESNSYWFYQDVVMQLQTDLNLLGYNLTVDGNFGGQTGAAIADIQSQINIPNMPVPTGPLFYAMTRPPL</sequence>
<dbReference type="Gene3D" id="1.10.101.10">
    <property type="entry name" value="PGBD-like superfamily/PGBD"/>
    <property type="match status" value="1"/>
</dbReference>
<keyword evidence="4" id="KW-1185">Reference proteome</keyword>
<feature type="chain" id="PRO_5047493561" evidence="1">
    <location>
        <begin position="22"/>
        <end position="198"/>
    </location>
</feature>
<evidence type="ECO:0000259" key="2">
    <source>
        <dbReference type="Pfam" id="PF01471"/>
    </source>
</evidence>
<dbReference type="InterPro" id="IPR036365">
    <property type="entry name" value="PGBD-like_sf"/>
</dbReference>
<evidence type="ECO:0000313" key="3">
    <source>
        <dbReference type="EMBL" id="MDQ2067763.1"/>
    </source>
</evidence>
<dbReference type="InterPro" id="IPR002477">
    <property type="entry name" value="Peptidoglycan-bd-like"/>
</dbReference>
<dbReference type="RefSeq" id="WP_306681472.1">
    <property type="nucleotide sequence ID" value="NZ_JAVDBT010000016.1"/>
</dbReference>
<feature type="signal peptide" evidence="1">
    <location>
        <begin position="1"/>
        <end position="21"/>
    </location>
</feature>
<evidence type="ECO:0000313" key="4">
    <source>
        <dbReference type="Proteomes" id="UP001239680"/>
    </source>
</evidence>
<reference evidence="3 4" key="1">
    <citation type="submission" date="2023-08" db="EMBL/GenBank/DDBJ databases">
        <title>Characterization of two Paracoccaceae strains isolated from Phycosphere and proposal of Xinfangfangia lacusdiani sp. nov.</title>
        <authorList>
            <person name="Deng Y."/>
            <person name="Zhang Y.Q."/>
        </authorList>
    </citation>
    <scope>NUCLEOTIDE SEQUENCE [LARGE SCALE GENOMIC DNA]</scope>
    <source>
        <strain evidence="3 4">CPCC 101601</strain>
    </source>
</reference>
<keyword evidence="1" id="KW-0732">Signal</keyword>
<feature type="domain" description="Peptidoglycan binding-like" evidence="2">
    <location>
        <begin position="141"/>
        <end position="178"/>
    </location>
</feature>
<protein>
    <submittedName>
        <fullName evidence="3">Peptidoglycan-binding domain-containing protein</fullName>
    </submittedName>
</protein>
<dbReference type="EMBL" id="JAVDBT010000016">
    <property type="protein sequence ID" value="MDQ2067763.1"/>
    <property type="molecule type" value="Genomic_DNA"/>
</dbReference>
<comment type="caution">
    <text evidence="3">The sequence shown here is derived from an EMBL/GenBank/DDBJ whole genome shotgun (WGS) entry which is preliminary data.</text>
</comment>
<dbReference type="Proteomes" id="UP001239680">
    <property type="component" value="Unassembled WGS sequence"/>
</dbReference>
<name>A0ABU0W1J5_9RHOB</name>
<gene>
    <name evidence="3" type="ORF">Q9295_15405</name>
</gene>
<dbReference type="InterPro" id="IPR036366">
    <property type="entry name" value="PGBDSf"/>
</dbReference>
<dbReference type="SUPFAM" id="SSF47090">
    <property type="entry name" value="PGBD-like"/>
    <property type="match status" value="1"/>
</dbReference>
<accession>A0ABU0W1J5</accession>
<dbReference type="Pfam" id="PF01471">
    <property type="entry name" value="PG_binding_1"/>
    <property type="match status" value="1"/>
</dbReference>